<feature type="region of interest" description="Disordered" evidence="1">
    <location>
        <begin position="167"/>
        <end position="193"/>
    </location>
</feature>
<protein>
    <recommendedName>
        <fullName evidence="4">Myb/SANT-like domain-containing protein</fullName>
    </recommendedName>
</protein>
<evidence type="ECO:0000313" key="3">
    <source>
        <dbReference type="Proteomes" id="UP001567538"/>
    </source>
</evidence>
<name>A0ABD1FYJ3_SALDI</name>
<evidence type="ECO:0008006" key="4">
    <source>
        <dbReference type="Google" id="ProtNLM"/>
    </source>
</evidence>
<accession>A0ABD1FYJ3</accession>
<organism evidence="2 3">
    <name type="scientific">Salvia divinorum</name>
    <name type="common">Maria pastora</name>
    <name type="synonym">Diviner's sage</name>
    <dbReference type="NCBI Taxonomy" id="28513"/>
    <lineage>
        <taxon>Eukaryota</taxon>
        <taxon>Viridiplantae</taxon>
        <taxon>Streptophyta</taxon>
        <taxon>Embryophyta</taxon>
        <taxon>Tracheophyta</taxon>
        <taxon>Spermatophyta</taxon>
        <taxon>Magnoliopsida</taxon>
        <taxon>eudicotyledons</taxon>
        <taxon>Gunneridae</taxon>
        <taxon>Pentapetalae</taxon>
        <taxon>asterids</taxon>
        <taxon>lamiids</taxon>
        <taxon>Lamiales</taxon>
        <taxon>Lamiaceae</taxon>
        <taxon>Nepetoideae</taxon>
        <taxon>Mentheae</taxon>
        <taxon>Salviinae</taxon>
        <taxon>Salvia</taxon>
        <taxon>Salvia subgen. Calosphace</taxon>
    </lineage>
</organism>
<keyword evidence="3" id="KW-1185">Reference proteome</keyword>
<evidence type="ECO:0000256" key="1">
    <source>
        <dbReference type="SAM" id="MobiDB-lite"/>
    </source>
</evidence>
<comment type="caution">
    <text evidence="2">The sequence shown here is derived from an EMBL/GenBank/DDBJ whole genome shotgun (WGS) entry which is preliminary data.</text>
</comment>
<dbReference type="AlphaFoldDB" id="A0ABD1FYJ3"/>
<sequence length="285" mass="31942">MSSAKCPAVRNSGAATEGMNGSRANKFRKGDQSRRLWTVREEEILIGSLLELVADGWKSDNGFSGISFNADGEYKIDIDDDQWAQVVAADINARFMRNKSWPHWKAWKCIFRKVRAHGGRAEDVDIASATVRAQMASGSPCNENDYHPSFEDFILDEVPIVAPDVEAVNSSSAHTEQAVSTPPSSRHKRKSTQSDDVLMEFLGNLHAQTNSRLDIISSKIGYEFDLGKARQDVFDKLGTMDGLTLDQRYDLCDILGDKPQRLEVFIRMPTNARFGYAIRLIHQDR</sequence>
<feature type="compositionally biased region" description="Polar residues" evidence="1">
    <location>
        <begin position="168"/>
        <end position="184"/>
    </location>
</feature>
<dbReference type="PANTHER" id="PTHR46250">
    <property type="entry name" value="MYB/SANT-LIKE DNA-BINDING DOMAIN PROTEIN-RELATED"/>
    <property type="match status" value="1"/>
</dbReference>
<reference evidence="2 3" key="1">
    <citation type="submission" date="2024-06" db="EMBL/GenBank/DDBJ databases">
        <title>A chromosome level genome sequence of Diviner's sage (Salvia divinorum).</title>
        <authorList>
            <person name="Ford S.A."/>
            <person name="Ro D.-K."/>
            <person name="Ness R.W."/>
            <person name="Phillips M.A."/>
        </authorList>
    </citation>
    <scope>NUCLEOTIDE SEQUENCE [LARGE SCALE GENOMIC DNA]</scope>
    <source>
        <strain evidence="2">SAF-2024a</strain>
        <tissue evidence="2">Leaf</tissue>
    </source>
</reference>
<gene>
    <name evidence="2" type="ORF">AAHA92_29494</name>
</gene>
<feature type="region of interest" description="Disordered" evidence="1">
    <location>
        <begin position="1"/>
        <end position="27"/>
    </location>
</feature>
<dbReference type="EMBL" id="JBEAFC010000011">
    <property type="protein sequence ID" value="KAL1536920.1"/>
    <property type="molecule type" value="Genomic_DNA"/>
</dbReference>
<evidence type="ECO:0000313" key="2">
    <source>
        <dbReference type="EMBL" id="KAL1536920.1"/>
    </source>
</evidence>
<dbReference type="Proteomes" id="UP001567538">
    <property type="component" value="Unassembled WGS sequence"/>
</dbReference>
<proteinExistence type="predicted"/>